<dbReference type="EMBL" id="QJUL01000026">
    <property type="protein sequence ID" value="TBU89253.1"/>
    <property type="molecule type" value="Genomic_DNA"/>
</dbReference>
<name>A0A4Q9QYM3_9GAMM</name>
<gene>
    <name evidence="1" type="ORF">DNK44_17285</name>
</gene>
<accession>A0A4Q9QYM3</accession>
<protein>
    <recommendedName>
        <fullName evidence="3">Alpha/beta hydrolase</fullName>
    </recommendedName>
</protein>
<dbReference type="Proteomes" id="UP000293172">
    <property type="component" value="Unassembled WGS sequence"/>
</dbReference>
<proteinExistence type="predicted"/>
<organism evidence="1 2">
    <name type="scientific">Phytopseudomonas dryadis</name>
    <dbReference type="NCBI Taxonomy" id="2487520"/>
    <lineage>
        <taxon>Bacteria</taxon>
        <taxon>Pseudomonadati</taxon>
        <taxon>Pseudomonadota</taxon>
        <taxon>Gammaproteobacteria</taxon>
        <taxon>Pseudomonadales</taxon>
        <taxon>Pseudomonadaceae</taxon>
        <taxon>Phytopseudomonas</taxon>
    </lineage>
</organism>
<comment type="caution">
    <text evidence="1">The sequence shown here is derived from an EMBL/GenBank/DDBJ whole genome shotgun (WGS) entry which is preliminary data.</text>
</comment>
<dbReference type="AlphaFoldDB" id="A0A4Q9QYM3"/>
<evidence type="ECO:0000313" key="2">
    <source>
        <dbReference type="Proteomes" id="UP000293172"/>
    </source>
</evidence>
<reference evidence="1 2" key="1">
    <citation type="submission" date="2018-06" db="EMBL/GenBank/DDBJ databases">
        <title>Three novel Pseudomonas species isolated from symptomatic oak.</title>
        <authorList>
            <person name="Bueno-Gonzalez V."/>
            <person name="Brady C."/>
        </authorList>
    </citation>
    <scope>NUCLEOTIDE SEQUENCE [LARGE SCALE GENOMIC DNA]</scope>
    <source>
        <strain evidence="1 2">P6B</strain>
    </source>
</reference>
<sequence length="366" mass="41110">MNTSTSPQSRWRAEIARRLEQGNDLEFSLAQFAQAVGVSADDEALHAFFDSLVASATARRIEAYRCPMPQCRRMLPTGATNDICPYCYTDYRQAGEELIAEPCYRLAGASSRDIRWLIVIHGMKSRAKWQEEFSWEIANRLSYSAPVLIYKYGWATIDVLASWLHRRLAKRLGERIRIAIRQARHSRHPASPDIIAHSFGTHLFSLILEDADFADLRFGRVITAASIVRPDFDWDRHIADGRLEAVLNHVGGQDRAVPFAQYSIPGAGPGGAAGYAAKATLNVRHAAFGHSGFFVADNLRVLISHEGLWHGFLTRPLAHFRPAGTFVPEPGWKPAPLLLRILTRTLAYTVFCLVGPFSWLRRQFDP</sequence>
<evidence type="ECO:0008006" key="3">
    <source>
        <dbReference type="Google" id="ProtNLM"/>
    </source>
</evidence>
<evidence type="ECO:0000313" key="1">
    <source>
        <dbReference type="EMBL" id="TBU89253.1"/>
    </source>
</evidence>